<keyword evidence="5 6" id="KW-0067">ATP-binding</keyword>
<gene>
    <name evidence="9" type="ORF">VICG_01226</name>
</gene>
<dbReference type="PANTHER" id="PTHR24345">
    <property type="entry name" value="SERINE/THREONINE-PROTEIN KINASE PLK"/>
    <property type="match status" value="1"/>
</dbReference>
<dbReference type="RefSeq" id="XP_007604672.1">
    <property type="nucleotide sequence ID" value="XM_007604610.1"/>
</dbReference>
<evidence type="ECO:0000256" key="5">
    <source>
        <dbReference type="ARBA" id="ARBA00022840"/>
    </source>
</evidence>
<dbReference type="PROSITE" id="PS00108">
    <property type="entry name" value="PROTEIN_KINASE_ST"/>
    <property type="match status" value="1"/>
</dbReference>
<dbReference type="FunFam" id="1.10.510.10:FF:000571">
    <property type="entry name" value="Maternal embryonic leucine zipper kinase"/>
    <property type="match status" value="1"/>
</dbReference>
<dbReference type="SMART" id="SM00220">
    <property type="entry name" value="S_TKc"/>
    <property type="match status" value="1"/>
</dbReference>
<evidence type="ECO:0000256" key="7">
    <source>
        <dbReference type="RuleBase" id="RU000304"/>
    </source>
</evidence>
<dbReference type="PANTHER" id="PTHR24345:SF0">
    <property type="entry name" value="CELL CYCLE SERINE_THREONINE-PROTEIN KINASE CDC5_MSD2"/>
    <property type="match status" value="1"/>
</dbReference>
<accession>L2GN40</accession>
<dbReference type="GO" id="GO:0005634">
    <property type="term" value="C:nucleus"/>
    <property type="evidence" value="ECO:0007669"/>
    <property type="project" value="TreeGrafter"/>
</dbReference>
<dbReference type="PROSITE" id="PS50011">
    <property type="entry name" value="PROTEIN_KINASE_DOM"/>
    <property type="match status" value="1"/>
</dbReference>
<dbReference type="FunFam" id="3.30.200.20:FF:000042">
    <property type="entry name" value="Aurora kinase A"/>
    <property type="match status" value="1"/>
</dbReference>
<proteinExistence type="inferred from homology"/>
<evidence type="ECO:0000313" key="10">
    <source>
        <dbReference type="Proteomes" id="UP000011082"/>
    </source>
</evidence>
<protein>
    <submittedName>
        <fullName evidence="9">PLK protein kinase</fullName>
    </submittedName>
</protein>
<dbReference type="InterPro" id="IPR008271">
    <property type="entry name" value="Ser/Thr_kinase_AS"/>
</dbReference>
<dbReference type="VEuPathDB" id="MicrosporidiaDB:VICG_01226"/>
<evidence type="ECO:0000313" key="9">
    <source>
        <dbReference type="EMBL" id="ELA41722.1"/>
    </source>
</evidence>
<evidence type="ECO:0000256" key="4">
    <source>
        <dbReference type="ARBA" id="ARBA00022777"/>
    </source>
</evidence>
<keyword evidence="1 7" id="KW-0723">Serine/threonine-protein kinase</keyword>
<name>L2GN40_VITCO</name>
<dbReference type="HOGENOM" id="CLU_000288_46_1_1"/>
<dbReference type="GO" id="GO:0005524">
    <property type="term" value="F:ATP binding"/>
    <property type="evidence" value="ECO:0007669"/>
    <property type="project" value="UniProtKB-UniRule"/>
</dbReference>
<dbReference type="OMA" id="GAFAQCY"/>
<dbReference type="InParanoid" id="L2GN40"/>
<evidence type="ECO:0000256" key="2">
    <source>
        <dbReference type="ARBA" id="ARBA00022679"/>
    </source>
</evidence>
<dbReference type="GeneID" id="19881937"/>
<organism evidence="9 10">
    <name type="scientific">Vittaforma corneae (strain ATCC 50505)</name>
    <name type="common">Microsporidian parasite</name>
    <name type="synonym">Nosema corneum</name>
    <dbReference type="NCBI Taxonomy" id="993615"/>
    <lineage>
        <taxon>Eukaryota</taxon>
        <taxon>Fungi</taxon>
        <taxon>Fungi incertae sedis</taxon>
        <taxon>Microsporidia</taxon>
        <taxon>Nosematidae</taxon>
        <taxon>Vittaforma</taxon>
    </lineage>
</organism>
<keyword evidence="10" id="KW-1185">Reference proteome</keyword>
<dbReference type="AlphaFoldDB" id="L2GN40"/>
<keyword evidence="3 6" id="KW-0547">Nucleotide-binding</keyword>
<comment type="similarity">
    <text evidence="7">Belongs to the protein kinase superfamily.</text>
</comment>
<keyword evidence="4 9" id="KW-0418">Kinase</keyword>
<dbReference type="InterPro" id="IPR017441">
    <property type="entry name" value="Protein_kinase_ATP_BS"/>
</dbReference>
<dbReference type="Gene3D" id="1.10.510.10">
    <property type="entry name" value="Transferase(Phosphotransferase) domain 1"/>
    <property type="match status" value="1"/>
</dbReference>
<reference evidence="10" key="1">
    <citation type="submission" date="2011-05" db="EMBL/GenBank/DDBJ databases">
        <title>The genome sequence of Vittaforma corneae strain ATCC 50505.</title>
        <authorList>
            <consortium name="The Broad Institute Genome Sequencing Platform"/>
            <person name="Cuomo C."/>
            <person name="Didier E."/>
            <person name="Bowers L."/>
            <person name="Young S.K."/>
            <person name="Zeng Q."/>
            <person name="Gargeya S."/>
            <person name="Fitzgerald M."/>
            <person name="Haas B."/>
            <person name="Abouelleil A."/>
            <person name="Alvarado L."/>
            <person name="Arachchi H.M."/>
            <person name="Berlin A."/>
            <person name="Chapman S.B."/>
            <person name="Gearin G."/>
            <person name="Goldberg J."/>
            <person name="Griggs A."/>
            <person name="Gujja S."/>
            <person name="Hansen M."/>
            <person name="Heiman D."/>
            <person name="Howarth C."/>
            <person name="Larimer J."/>
            <person name="Lui A."/>
            <person name="MacDonald P.J.P."/>
            <person name="McCowen C."/>
            <person name="Montmayeur A."/>
            <person name="Murphy C."/>
            <person name="Neiman D."/>
            <person name="Pearson M."/>
            <person name="Priest M."/>
            <person name="Roberts A."/>
            <person name="Saif S."/>
            <person name="Shea T."/>
            <person name="Sisk P."/>
            <person name="Stolte C."/>
            <person name="Sykes S."/>
            <person name="Wortman J."/>
            <person name="Nusbaum C."/>
            <person name="Birren B."/>
        </authorList>
    </citation>
    <scope>NUCLEOTIDE SEQUENCE [LARGE SCALE GENOMIC DNA]</scope>
    <source>
        <strain evidence="10">ATCC 50505</strain>
    </source>
</reference>
<feature type="binding site" evidence="6">
    <location>
        <position position="52"/>
    </location>
    <ligand>
        <name>ATP</name>
        <dbReference type="ChEBI" id="CHEBI:30616"/>
    </ligand>
</feature>
<dbReference type="GO" id="GO:0004674">
    <property type="term" value="F:protein serine/threonine kinase activity"/>
    <property type="evidence" value="ECO:0007669"/>
    <property type="project" value="UniProtKB-KW"/>
</dbReference>
<dbReference type="PROSITE" id="PS00107">
    <property type="entry name" value="PROTEIN_KINASE_ATP"/>
    <property type="match status" value="1"/>
</dbReference>
<evidence type="ECO:0000256" key="3">
    <source>
        <dbReference type="ARBA" id="ARBA00022741"/>
    </source>
</evidence>
<dbReference type="OrthoDB" id="408964at2759"/>
<dbReference type="SUPFAM" id="SSF56112">
    <property type="entry name" value="Protein kinase-like (PK-like)"/>
    <property type="match status" value="1"/>
</dbReference>
<dbReference type="Pfam" id="PF00069">
    <property type="entry name" value="Pkinase"/>
    <property type="match status" value="1"/>
</dbReference>
<evidence type="ECO:0000256" key="1">
    <source>
        <dbReference type="ARBA" id="ARBA00022527"/>
    </source>
</evidence>
<dbReference type="Proteomes" id="UP000011082">
    <property type="component" value="Unassembled WGS sequence"/>
</dbReference>
<feature type="domain" description="Protein kinase" evidence="8">
    <location>
        <begin position="24"/>
        <end position="279"/>
    </location>
</feature>
<dbReference type="EMBL" id="JH370139">
    <property type="protein sequence ID" value="ELA41722.1"/>
    <property type="molecule type" value="Genomic_DNA"/>
</dbReference>
<evidence type="ECO:0000259" key="8">
    <source>
        <dbReference type="PROSITE" id="PS50011"/>
    </source>
</evidence>
<keyword evidence="2" id="KW-0808">Transferase</keyword>
<dbReference type="STRING" id="993615.L2GN40"/>
<evidence type="ECO:0000256" key="6">
    <source>
        <dbReference type="PROSITE-ProRule" id="PRU10141"/>
    </source>
</evidence>
<dbReference type="InterPro" id="IPR011009">
    <property type="entry name" value="Kinase-like_dom_sf"/>
</dbReference>
<dbReference type="InterPro" id="IPR000719">
    <property type="entry name" value="Prot_kinase_dom"/>
</dbReference>
<sequence length="479" mass="54413">MGTKGELYFPINTQITDPIQATTYTLRKLIGRGAYAQCFLATIETGENFAMKIIKLTDLKSEKVLQKLQSEISIHSSLDHPNVVKMYTSFRNSEYVFMVLELCERGALDELLKRNGKLKEKYVSKFVSQLVKGLMYLHHQKSVVHRDLKLANLFLDGNLNLKIGDFGLSAIIRNGEKRKTVCGTPNYIAPEVLFGKAGGHSFEADIWSLGVIIYTLLVGVPPFQQKDIEEIYRLIELNKYIFPEDSLLSSEAIDLITRILISNPRERPDLEQILHHKFLTQRENLTYRIYKNLESRAYATGAFCDEHVIFSMPINSFKGVGYVLKSGVCGIYYQNLINVYLKTNTLVLVKTMNENGRKVFVTEEHLIESMPKSLEQYHGHILYFITHFASISCRTVLSSAANRNSAVFVAKVKKIKDGLLFIMTNFVFVFDFNDGTKVSIGHDGTRIHCFNDDGPVEFTKPLQMACLEVLKASCSLQRN</sequence>